<protein>
    <submittedName>
        <fullName evidence="2">Uncharacterized protein</fullName>
    </submittedName>
</protein>
<dbReference type="Proteomes" id="UP000315700">
    <property type="component" value="Chromosome"/>
</dbReference>
<feature type="transmembrane region" description="Helical" evidence="1">
    <location>
        <begin position="26"/>
        <end position="47"/>
    </location>
</feature>
<keyword evidence="3" id="KW-1185">Reference proteome</keyword>
<reference evidence="2 3" key="1">
    <citation type="submission" date="2019-02" db="EMBL/GenBank/DDBJ databases">
        <title>Deep-cultivation of Planctomycetes and their phenomic and genomic characterization uncovers novel biology.</title>
        <authorList>
            <person name="Wiegand S."/>
            <person name="Jogler M."/>
            <person name="Boedeker C."/>
            <person name="Pinto D."/>
            <person name="Vollmers J."/>
            <person name="Rivas-Marin E."/>
            <person name="Kohn T."/>
            <person name="Peeters S.H."/>
            <person name="Heuer A."/>
            <person name="Rast P."/>
            <person name="Oberbeckmann S."/>
            <person name="Bunk B."/>
            <person name="Jeske O."/>
            <person name="Meyerdierks A."/>
            <person name="Storesund J.E."/>
            <person name="Kallscheuer N."/>
            <person name="Luecker S."/>
            <person name="Lage O.M."/>
            <person name="Pohl T."/>
            <person name="Merkel B.J."/>
            <person name="Hornburger P."/>
            <person name="Mueller R.-W."/>
            <person name="Bruemmer F."/>
            <person name="Labrenz M."/>
            <person name="Spormann A.M."/>
            <person name="Op den Camp H."/>
            <person name="Overmann J."/>
            <person name="Amann R."/>
            <person name="Jetten M.S.M."/>
            <person name="Mascher T."/>
            <person name="Medema M.H."/>
            <person name="Devos D.P."/>
            <person name="Kaster A.-K."/>
            <person name="Ovreas L."/>
            <person name="Rohde M."/>
            <person name="Galperin M.Y."/>
            <person name="Jogler C."/>
        </authorList>
    </citation>
    <scope>NUCLEOTIDE SEQUENCE [LARGE SCALE GENOMIC DNA]</scope>
    <source>
        <strain evidence="2 3">Pan44</strain>
    </source>
</reference>
<proteinExistence type="predicted"/>
<dbReference type="AlphaFoldDB" id="A0A517SLA9"/>
<sequence length="219" mass="24642">MPEKPRSRAELNSLEAPTPAPKWVRYLAYTVVALFGTTCLTCGYLLYLAKPTVSNDPAYAQFTAENIVTFTPAQGYLPKGAIEWPLLSLLKMRAAYFEKPEVDGMLVLIEVGSDALQGNERVERYLESMLREKNGISDALQVQPLVKKELVKVQGRERQFDLSEALDPVTNVRYRLIEGTVQSILGRPVFIGLRYKLDAESDMTGRLPDDIRKMLESIN</sequence>
<evidence type="ECO:0000256" key="1">
    <source>
        <dbReference type="SAM" id="Phobius"/>
    </source>
</evidence>
<keyword evidence="1" id="KW-0472">Membrane</keyword>
<dbReference type="EMBL" id="CP036271">
    <property type="protein sequence ID" value="QDT56919.1"/>
    <property type="molecule type" value="Genomic_DNA"/>
</dbReference>
<gene>
    <name evidence="2" type="ORF">Pan44_49820</name>
</gene>
<evidence type="ECO:0000313" key="3">
    <source>
        <dbReference type="Proteomes" id="UP000315700"/>
    </source>
</evidence>
<dbReference type="OrthoDB" id="269116at2"/>
<evidence type="ECO:0000313" key="2">
    <source>
        <dbReference type="EMBL" id="QDT56919.1"/>
    </source>
</evidence>
<organism evidence="2 3">
    <name type="scientific">Caulifigura coniformis</name>
    <dbReference type="NCBI Taxonomy" id="2527983"/>
    <lineage>
        <taxon>Bacteria</taxon>
        <taxon>Pseudomonadati</taxon>
        <taxon>Planctomycetota</taxon>
        <taxon>Planctomycetia</taxon>
        <taxon>Planctomycetales</taxon>
        <taxon>Planctomycetaceae</taxon>
        <taxon>Caulifigura</taxon>
    </lineage>
</organism>
<keyword evidence="1" id="KW-1133">Transmembrane helix</keyword>
<keyword evidence="1" id="KW-0812">Transmembrane</keyword>
<dbReference type="InParanoid" id="A0A517SLA9"/>
<dbReference type="RefSeq" id="WP_145034327.1">
    <property type="nucleotide sequence ID" value="NZ_CP036271.1"/>
</dbReference>
<dbReference type="KEGG" id="ccos:Pan44_49820"/>
<accession>A0A517SLA9</accession>
<name>A0A517SLA9_9PLAN</name>